<dbReference type="SMART" id="SM00257">
    <property type="entry name" value="LysM"/>
    <property type="match status" value="1"/>
</dbReference>
<evidence type="ECO:0000256" key="2">
    <source>
        <dbReference type="SAM" id="Phobius"/>
    </source>
</evidence>
<dbReference type="PANTHER" id="PTHR34700">
    <property type="entry name" value="POTASSIUM BINDING PROTEIN KBP"/>
    <property type="match status" value="1"/>
</dbReference>
<dbReference type="EMBL" id="CP123584">
    <property type="protein sequence ID" value="WZK90689.1"/>
    <property type="molecule type" value="Genomic_DNA"/>
</dbReference>
<dbReference type="InterPro" id="IPR018392">
    <property type="entry name" value="LysM"/>
</dbReference>
<dbReference type="CDD" id="cd00118">
    <property type="entry name" value="LysM"/>
    <property type="match status" value="1"/>
</dbReference>
<dbReference type="PANTHER" id="PTHR34700:SF4">
    <property type="entry name" value="PHAGE-LIKE ELEMENT PBSX PROTEIN XKDP"/>
    <property type="match status" value="1"/>
</dbReference>
<keyword evidence="5" id="KW-1185">Reference proteome</keyword>
<feature type="transmembrane region" description="Helical" evidence="2">
    <location>
        <begin position="12"/>
        <end position="36"/>
    </location>
</feature>
<dbReference type="PROSITE" id="PS51782">
    <property type="entry name" value="LYSM"/>
    <property type="match status" value="1"/>
</dbReference>
<feature type="compositionally biased region" description="Low complexity" evidence="1">
    <location>
        <begin position="297"/>
        <end position="317"/>
    </location>
</feature>
<proteinExistence type="predicted"/>
<evidence type="ECO:0000259" key="3">
    <source>
        <dbReference type="PROSITE" id="PS51782"/>
    </source>
</evidence>
<protein>
    <submittedName>
        <fullName evidence="4">LysM peptidoglycan-binding domain-containing protein</fullName>
    </submittedName>
</protein>
<feature type="region of interest" description="Disordered" evidence="1">
    <location>
        <begin position="55"/>
        <end position="183"/>
    </location>
</feature>
<organism evidence="4 5">
    <name type="scientific">Aliisedimentitalea scapharcae</name>
    <dbReference type="NCBI Taxonomy" id="1524259"/>
    <lineage>
        <taxon>Bacteria</taxon>
        <taxon>Pseudomonadati</taxon>
        <taxon>Pseudomonadota</taxon>
        <taxon>Alphaproteobacteria</taxon>
        <taxon>Rhodobacterales</taxon>
        <taxon>Roseobacteraceae</taxon>
        <taxon>Aliisedimentitalea</taxon>
    </lineage>
</organism>
<dbReference type="InterPro" id="IPR052196">
    <property type="entry name" value="Bact_Kbp"/>
</dbReference>
<dbReference type="Pfam" id="PF01476">
    <property type="entry name" value="LysM"/>
    <property type="match status" value="1"/>
</dbReference>
<feature type="compositionally biased region" description="Low complexity" evidence="1">
    <location>
        <begin position="370"/>
        <end position="386"/>
    </location>
</feature>
<feature type="region of interest" description="Disordered" evidence="1">
    <location>
        <begin position="268"/>
        <end position="466"/>
    </location>
</feature>
<evidence type="ECO:0000256" key="1">
    <source>
        <dbReference type="SAM" id="MobiDB-lite"/>
    </source>
</evidence>
<dbReference type="Proteomes" id="UP001623232">
    <property type="component" value="Chromosome"/>
</dbReference>
<name>A0ABZ2Y0P3_9RHOB</name>
<feature type="compositionally biased region" description="Low complexity" evidence="1">
    <location>
        <begin position="598"/>
        <end position="609"/>
    </location>
</feature>
<feature type="compositionally biased region" description="Low complexity" evidence="1">
    <location>
        <begin position="438"/>
        <end position="451"/>
    </location>
</feature>
<feature type="compositionally biased region" description="Polar residues" evidence="1">
    <location>
        <begin position="425"/>
        <end position="437"/>
    </location>
</feature>
<reference evidence="4 5" key="1">
    <citation type="submission" date="2023-04" db="EMBL/GenBank/DDBJ databases">
        <title>Complete genome sequence of Alisedimentitalea scapharcae.</title>
        <authorList>
            <person name="Rong J.-C."/>
            <person name="Yi M.-L."/>
            <person name="Zhao Q."/>
        </authorList>
    </citation>
    <scope>NUCLEOTIDE SEQUENCE [LARGE SCALE GENOMIC DNA]</scope>
    <source>
        <strain evidence="4 5">KCTC 42119</strain>
    </source>
</reference>
<feature type="compositionally biased region" description="Low complexity" evidence="1">
    <location>
        <begin position="151"/>
        <end position="181"/>
    </location>
</feature>
<feature type="compositionally biased region" description="Polar residues" evidence="1">
    <location>
        <begin position="457"/>
        <end position="466"/>
    </location>
</feature>
<keyword evidence="2" id="KW-1133">Transmembrane helix</keyword>
<feature type="region of interest" description="Disordered" evidence="1">
    <location>
        <begin position="575"/>
        <end position="609"/>
    </location>
</feature>
<dbReference type="Gene3D" id="3.10.350.10">
    <property type="entry name" value="LysM domain"/>
    <property type="match status" value="1"/>
</dbReference>
<keyword evidence="2" id="KW-0472">Membrane</keyword>
<dbReference type="InterPro" id="IPR036779">
    <property type="entry name" value="LysM_dom_sf"/>
</dbReference>
<evidence type="ECO:0000313" key="4">
    <source>
        <dbReference type="EMBL" id="WZK90689.1"/>
    </source>
</evidence>
<keyword evidence="2" id="KW-0812">Transmembrane</keyword>
<feature type="compositionally biased region" description="Polar residues" evidence="1">
    <location>
        <begin position="282"/>
        <end position="294"/>
    </location>
</feature>
<sequence length="664" mass="67784">MAGTAGTGGFGALGWSAVAVGAAAAGGVALYVAGVIGPQTSQTSEPDVPVVQEQIAQPPVQAGEPAPVATLDTPNAQPANPQIDDGEPPLPAAEPKTEVADTQEAAQPSEQTEKPAELATDPETGQQAQAATDTADSDQAVTGQTADQQDPEAPAETATAATEQDEPAPTAKPKAPTLAAPSFDLVRVETDGTTVIAGSGPEGSQVTVFLDGVTQDRIDIQPGGQFVSFLSLGHSDAPRVLTLQAMLGESVAAAADSIILAPVPHPIAPEDERAEADPANVAETQPEQDTTAVPQTEPVTQAEQVAQAEQVTQAEPVTQADPVTQAEQVAQAAPKAETAGQSTPAAPAESQETDNAALDAAPSGTDGTVTPATAATATAEPQPTATVDTTPTQAPQAETVVATQTGTAPRAETAQTAATDPDVATQATAEPETQGTTSQPAPSEPVSEPASDVASAPASQPQQTSVAVLRAGSDGVQLIQPAQPGLRGKISLDTISYSETGDVILTGQAAPQSTVRVYLNNRAVSDFNVSQDGRWNGQLASVTPGIYTMRLDELDAGGKVLSRLETPFKREAPEVLRPVTPQPPADTQTQTASSDGTAAQPAAQQPQAAPVIRAVTVQKGDTLWAISQDRYGDGVLYVRVFEANRQSIRNPDLIYPGQVFSIPE</sequence>
<accession>A0ABZ2Y0P3</accession>
<feature type="compositionally biased region" description="Low complexity" evidence="1">
    <location>
        <begin position="124"/>
        <end position="142"/>
    </location>
</feature>
<gene>
    <name evidence="4" type="ORF">QEZ52_09125</name>
</gene>
<dbReference type="RefSeq" id="WP_406649651.1">
    <property type="nucleotide sequence ID" value="NZ_CP123584.1"/>
</dbReference>
<feature type="compositionally biased region" description="Polar residues" evidence="1">
    <location>
        <begin position="387"/>
        <end position="418"/>
    </location>
</feature>
<feature type="domain" description="LysM" evidence="3">
    <location>
        <begin position="613"/>
        <end position="662"/>
    </location>
</feature>
<evidence type="ECO:0000313" key="5">
    <source>
        <dbReference type="Proteomes" id="UP001623232"/>
    </source>
</evidence>